<sequence length="265" mass="30540">MRQLIAVTPDNLNRNAVETGSYTRCNNQAYGSVYRGTDPRHRFQSRGYHGQQHQHHYMVPFNGSQQFNSQPRQFVQQNRHNFRPPRNDENVQRQGGQLIIDSTVCSKHFCTLVDTGSNVSLIPINLSKKLKNCKTLKNSDVNITQTCGTIHRKGLEYLHLFKLDISIRKMRVFQFGKNLSNVKFANKCVSELRTYHRTYCKTLNNDQIMNYSNANKENNINVKYNKGLDQVLDSPEADLKRLLNPAMVVEDTVPKQTIIVKVLDV</sequence>
<evidence type="ECO:0000313" key="1">
    <source>
        <dbReference type="EMBL" id="GFY54296.1"/>
    </source>
</evidence>
<organism evidence="1 2">
    <name type="scientific">Trichonephila inaurata madagascariensis</name>
    <dbReference type="NCBI Taxonomy" id="2747483"/>
    <lineage>
        <taxon>Eukaryota</taxon>
        <taxon>Metazoa</taxon>
        <taxon>Ecdysozoa</taxon>
        <taxon>Arthropoda</taxon>
        <taxon>Chelicerata</taxon>
        <taxon>Arachnida</taxon>
        <taxon>Araneae</taxon>
        <taxon>Araneomorphae</taxon>
        <taxon>Entelegynae</taxon>
        <taxon>Araneoidea</taxon>
        <taxon>Nephilidae</taxon>
        <taxon>Trichonephila</taxon>
        <taxon>Trichonephila inaurata</taxon>
    </lineage>
</organism>
<dbReference type="AlphaFoldDB" id="A0A8X6XMF1"/>
<reference evidence="1" key="1">
    <citation type="submission" date="2020-08" db="EMBL/GenBank/DDBJ databases">
        <title>Multicomponent nature underlies the extraordinary mechanical properties of spider dragline silk.</title>
        <authorList>
            <person name="Kono N."/>
            <person name="Nakamura H."/>
            <person name="Mori M."/>
            <person name="Yoshida Y."/>
            <person name="Ohtoshi R."/>
            <person name="Malay A.D."/>
            <person name="Moran D.A.P."/>
            <person name="Tomita M."/>
            <person name="Numata K."/>
            <person name="Arakawa K."/>
        </authorList>
    </citation>
    <scope>NUCLEOTIDE SEQUENCE</scope>
</reference>
<keyword evidence="2" id="KW-1185">Reference proteome</keyword>
<evidence type="ECO:0000313" key="2">
    <source>
        <dbReference type="Proteomes" id="UP000886998"/>
    </source>
</evidence>
<dbReference type="EMBL" id="BMAV01009820">
    <property type="protein sequence ID" value="GFY54296.1"/>
    <property type="molecule type" value="Genomic_DNA"/>
</dbReference>
<protein>
    <submittedName>
        <fullName evidence="1">Uncharacterized protein</fullName>
    </submittedName>
</protein>
<name>A0A8X6XMF1_9ARAC</name>
<accession>A0A8X6XMF1</accession>
<gene>
    <name evidence="1" type="ORF">TNIN_496511</name>
</gene>
<proteinExistence type="predicted"/>
<comment type="caution">
    <text evidence="1">The sequence shown here is derived from an EMBL/GenBank/DDBJ whole genome shotgun (WGS) entry which is preliminary data.</text>
</comment>
<dbReference type="Proteomes" id="UP000886998">
    <property type="component" value="Unassembled WGS sequence"/>
</dbReference>